<keyword evidence="2" id="KW-1185">Reference proteome</keyword>
<sequence>MKTVIFDMDGVIFDTEVVDRQAWVELGEARGLPWVNEFIYEIVGTTGAYVRERLKERLGTDGAVAEFIEAQDKLLDDYYAKHQVEIKKGLLDLLEYLKANDYRVAIASSGTENWIMKNVNGAGIRNYFEIIVSGDLVTNSKPDPEIFLLACEKLGVKPQDAWVIEDSKNGIRAAREAGCKTIFIPDLWCPENPSEHEDVDYYLEDLGKVIPLLEKNENAI</sequence>
<dbReference type="Gene3D" id="3.40.50.1000">
    <property type="entry name" value="HAD superfamily/HAD-like"/>
    <property type="match status" value="1"/>
</dbReference>
<dbReference type="InterPro" id="IPR051806">
    <property type="entry name" value="HAD-like_SPP"/>
</dbReference>
<dbReference type="Proteomes" id="UP001523565">
    <property type="component" value="Unassembled WGS sequence"/>
</dbReference>
<gene>
    <name evidence="1" type="ORF">NK118_09015</name>
</gene>
<evidence type="ECO:0000313" key="2">
    <source>
        <dbReference type="Proteomes" id="UP001523565"/>
    </source>
</evidence>
<dbReference type="SUPFAM" id="SSF56784">
    <property type="entry name" value="HAD-like"/>
    <property type="match status" value="1"/>
</dbReference>
<dbReference type="InterPro" id="IPR023214">
    <property type="entry name" value="HAD_sf"/>
</dbReference>
<dbReference type="SFLD" id="SFLDG01129">
    <property type="entry name" value="C1.5:_HAD__Beta-PGM__Phosphata"/>
    <property type="match status" value="1"/>
</dbReference>
<dbReference type="EMBL" id="JAMZFV010000012">
    <property type="protein sequence ID" value="MCP1110391.1"/>
    <property type="molecule type" value="Genomic_DNA"/>
</dbReference>
<proteinExistence type="predicted"/>
<dbReference type="Pfam" id="PF13419">
    <property type="entry name" value="HAD_2"/>
    <property type="match status" value="1"/>
</dbReference>
<dbReference type="PRINTS" id="PR00413">
    <property type="entry name" value="HADHALOGNASE"/>
</dbReference>
<protein>
    <submittedName>
        <fullName evidence="1">HAD family phosphatase</fullName>
    </submittedName>
</protein>
<dbReference type="RefSeq" id="WP_262069272.1">
    <property type="nucleotide sequence ID" value="NZ_JAMXOC010000012.1"/>
</dbReference>
<dbReference type="SFLD" id="SFLDS00003">
    <property type="entry name" value="Haloacid_Dehalogenase"/>
    <property type="match status" value="1"/>
</dbReference>
<dbReference type="SFLD" id="SFLDG01135">
    <property type="entry name" value="C1.5.6:_HAD__Beta-PGM__Phospha"/>
    <property type="match status" value="1"/>
</dbReference>
<evidence type="ECO:0000313" key="1">
    <source>
        <dbReference type="EMBL" id="MCP1110391.1"/>
    </source>
</evidence>
<dbReference type="PANTHER" id="PTHR43481">
    <property type="entry name" value="FRUCTOSE-1-PHOSPHATE PHOSPHATASE"/>
    <property type="match status" value="1"/>
</dbReference>
<name>A0ABT1EIR1_9FIRM</name>
<dbReference type="InterPro" id="IPR041492">
    <property type="entry name" value="HAD_2"/>
</dbReference>
<reference evidence="1 2" key="1">
    <citation type="journal article" date="2022" name="Genome Biol. Evol.">
        <title>Host diet, physiology and behaviors set the stage for Lachnospiraceae cladogenesis.</title>
        <authorList>
            <person name="Vera-Ponce De Leon A."/>
            <person name="Schneider M."/>
            <person name="Jahnes B.C."/>
            <person name="Sadowski V."/>
            <person name="Camuy-Velez L.A."/>
            <person name="Duan J."/>
            <person name="Sabree Z.L."/>
        </authorList>
    </citation>
    <scope>NUCLEOTIDE SEQUENCE [LARGE SCALE GENOMIC DNA]</scope>
    <source>
        <strain evidence="1 2">PAL227</strain>
    </source>
</reference>
<dbReference type="NCBIfam" id="TIGR01549">
    <property type="entry name" value="HAD-SF-IA-v1"/>
    <property type="match status" value="1"/>
</dbReference>
<dbReference type="NCBIfam" id="TIGR01509">
    <property type="entry name" value="HAD-SF-IA-v3"/>
    <property type="match status" value="1"/>
</dbReference>
<dbReference type="InterPro" id="IPR036412">
    <property type="entry name" value="HAD-like_sf"/>
</dbReference>
<comment type="caution">
    <text evidence="1">The sequence shown here is derived from an EMBL/GenBank/DDBJ whole genome shotgun (WGS) entry which is preliminary data.</text>
</comment>
<organism evidence="1 2">
    <name type="scientific">Ohessyouella blattaphilus</name>
    <dbReference type="NCBI Taxonomy" id="2949333"/>
    <lineage>
        <taxon>Bacteria</taxon>
        <taxon>Bacillati</taxon>
        <taxon>Bacillota</taxon>
        <taxon>Clostridia</taxon>
        <taxon>Lachnospirales</taxon>
        <taxon>Lachnospiraceae</taxon>
        <taxon>Ohessyouella</taxon>
    </lineage>
</organism>
<dbReference type="InterPro" id="IPR006439">
    <property type="entry name" value="HAD-SF_hydro_IA"/>
</dbReference>
<accession>A0ABT1EIR1</accession>
<dbReference type="PANTHER" id="PTHR43481:SF4">
    <property type="entry name" value="GLYCEROL-1-PHOSPHATE PHOSPHOHYDROLASE 1-RELATED"/>
    <property type="match status" value="1"/>
</dbReference>
<dbReference type="InterPro" id="IPR023198">
    <property type="entry name" value="PGP-like_dom2"/>
</dbReference>
<dbReference type="Gene3D" id="1.10.150.240">
    <property type="entry name" value="Putative phosphatase, domain 2"/>
    <property type="match status" value="1"/>
</dbReference>